<protein>
    <submittedName>
        <fullName evidence="1">Phage major tail protein, phi13 family</fullName>
    </submittedName>
</protein>
<evidence type="ECO:0000313" key="1">
    <source>
        <dbReference type="EMBL" id="SQB65160.1"/>
    </source>
</evidence>
<accession>A0A2X3AUK8</accession>
<evidence type="ECO:0000313" key="2">
    <source>
        <dbReference type="Proteomes" id="UP000250245"/>
    </source>
</evidence>
<dbReference type="InterPro" id="IPR006490">
    <property type="entry name" value="Maj_tail_phi13"/>
</dbReference>
<dbReference type="OMA" id="WKAEVTE"/>
<dbReference type="NCBIfam" id="TIGR01603">
    <property type="entry name" value="maj_tail_phi13"/>
    <property type="match status" value="1"/>
</dbReference>
<name>A0A2X3AUK8_9ACTO</name>
<organism evidence="1 2">
    <name type="scientific">Mobiluncus curtisii</name>
    <dbReference type="NCBI Taxonomy" id="2051"/>
    <lineage>
        <taxon>Bacteria</taxon>
        <taxon>Bacillati</taxon>
        <taxon>Actinomycetota</taxon>
        <taxon>Actinomycetes</taxon>
        <taxon>Actinomycetales</taxon>
        <taxon>Actinomycetaceae</taxon>
        <taxon>Mobiluncus</taxon>
    </lineage>
</organism>
<dbReference type="Proteomes" id="UP000250245">
    <property type="component" value="Unassembled WGS sequence"/>
</dbReference>
<dbReference type="EMBL" id="UASJ01000001">
    <property type="protein sequence ID" value="SQB65160.1"/>
    <property type="molecule type" value="Genomic_DNA"/>
</dbReference>
<proteinExistence type="predicted"/>
<dbReference type="AlphaFoldDB" id="A0A2X3AUK8"/>
<sequence length="203" mass="21474">MATIGLDKLYYATITEDPTTGEETYATPKSLAKAISAELSVEVAEAILYADDGASEIVKEFKSGTLTLGVDDLGAEAAAALTGATLDANGVLISASEDGGTPVAIGFRAARSNGKYQYFWLYRVKFALPTTTLATKADSITFSTPSIEGTILRRNKPDTQGRHPWKAEVTEGAAGVKAETITGWYKQVYEPAAASTPSRTNSH</sequence>
<dbReference type="RefSeq" id="WP_013189228.1">
    <property type="nucleotide sequence ID" value="NZ_CP068112.1"/>
</dbReference>
<dbReference type="GeneID" id="55565350"/>
<reference evidence="1 2" key="1">
    <citation type="submission" date="2018-06" db="EMBL/GenBank/DDBJ databases">
        <authorList>
            <consortium name="Pathogen Informatics"/>
            <person name="Doyle S."/>
        </authorList>
    </citation>
    <scope>NUCLEOTIDE SEQUENCE [LARGE SCALE GENOMIC DNA]</scope>
    <source>
        <strain evidence="1 2">NCTC11820</strain>
    </source>
</reference>
<gene>
    <name evidence="1" type="ORF">NCTC11820_01365</name>
</gene>